<organism evidence="1 2">
    <name type="scientific">Mycoemilia scoparia</name>
    <dbReference type="NCBI Taxonomy" id="417184"/>
    <lineage>
        <taxon>Eukaryota</taxon>
        <taxon>Fungi</taxon>
        <taxon>Fungi incertae sedis</taxon>
        <taxon>Zoopagomycota</taxon>
        <taxon>Kickxellomycotina</taxon>
        <taxon>Kickxellomycetes</taxon>
        <taxon>Kickxellales</taxon>
        <taxon>Kickxellaceae</taxon>
        <taxon>Mycoemilia</taxon>
    </lineage>
</organism>
<gene>
    <name evidence="1" type="ORF">H4219_004889</name>
</gene>
<evidence type="ECO:0000313" key="2">
    <source>
        <dbReference type="Proteomes" id="UP001150538"/>
    </source>
</evidence>
<name>A0A9W7ZQ50_9FUNG</name>
<dbReference type="AlphaFoldDB" id="A0A9W7ZQ50"/>
<sequence>MDAIMIASQLARVLVILEDAAKLIKNDDKILSKVDIFEALFYRYRALFHWVLQSSGKTCAPMTQIINKRHMTHAFKRYIYVPKFTIAENMKAKLLALANKKDVCPLYALFEYVVNDEDVAELMDASDMTEEEFIQNLSSHMETLEFIYVHDSSSPQKFKYIKSDLINIALRRKPKSLEKKRKTESSNLLVDILQMRQDDKCAVNPILSYSRKNINKMAIDAIHNILFSGRARELPHHLLVLGLRKCYSHKSTRRCKRSLSPLFGYIERYPDTIILIKDFNKMLKVYDIDRECVARQIRFEMEYGNLKCIGFTKSDEDKVESILKDQIKSDSYSLHYVE</sequence>
<evidence type="ECO:0000313" key="1">
    <source>
        <dbReference type="EMBL" id="KAJ1914206.1"/>
    </source>
</evidence>
<accession>A0A9W7ZQ50</accession>
<dbReference type="Proteomes" id="UP001150538">
    <property type="component" value="Unassembled WGS sequence"/>
</dbReference>
<keyword evidence="2" id="KW-1185">Reference proteome</keyword>
<protein>
    <submittedName>
        <fullName evidence="1">Uncharacterized protein</fullName>
    </submittedName>
</protein>
<dbReference type="OrthoDB" id="10506794at2759"/>
<reference evidence="1" key="1">
    <citation type="submission" date="2022-07" db="EMBL/GenBank/DDBJ databases">
        <title>Phylogenomic reconstructions and comparative analyses of Kickxellomycotina fungi.</title>
        <authorList>
            <person name="Reynolds N.K."/>
            <person name="Stajich J.E."/>
            <person name="Barry K."/>
            <person name="Grigoriev I.V."/>
            <person name="Crous P."/>
            <person name="Smith M.E."/>
        </authorList>
    </citation>
    <scope>NUCLEOTIDE SEQUENCE</scope>
    <source>
        <strain evidence="1">NBRC 100468</strain>
    </source>
</reference>
<comment type="caution">
    <text evidence="1">The sequence shown here is derived from an EMBL/GenBank/DDBJ whole genome shotgun (WGS) entry which is preliminary data.</text>
</comment>
<proteinExistence type="predicted"/>
<dbReference type="EMBL" id="JANBPU010000211">
    <property type="protein sequence ID" value="KAJ1914206.1"/>
    <property type="molecule type" value="Genomic_DNA"/>
</dbReference>